<dbReference type="AlphaFoldDB" id="A0A6J8AP06"/>
<keyword evidence="3" id="KW-1185">Reference proteome</keyword>
<evidence type="ECO:0000313" key="3">
    <source>
        <dbReference type="Proteomes" id="UP000507470"/>
    </source>
</evidence>
<gene>
    <name evidence="2" type="ORF">MCOR_9594</name>
</gene>
<protein>
    <submittedName>
        <fullName evidence="2">Uncharacterized protein</fullName>
    </submittedName>
</protein>
<dbReference type="OrthoDB" id="10419214at2759"/>
<feature type="region of interest" description="Disordered" evidence="1">
    <location>
        <begin position="136"/>
        <end position="178"/>
    </location>
</feature>
<sequence length="178" mass="20112">MLENTESLLSDTITSDVMYTSAIEIFCGYGNSKFMSTPQTNRSTSGLCHHDNSELIQSLIKRNNDLTEQCNTLADQVTNLSALSTQNIKSTNTMETQTMLDISVSNINIRMTQPMGTQTEPENTRQPIRINKESVLSVDNHTQTDTYTVSPNYSKTLKTPKINNSKQERHEQPRYARD</sequence>
<proteinExistence type="predicted"/>
<evidence type="ECO:0000313" key="2">
    <source>
        <dbReference type="EMBL" id="CAC5370970.1"/>
    </source>
</evidence>
<feature type="compositionally biased region" description="Polar residues" evidence="1">
    <location>
        <begin position="137"/>
        <end position="165"/>
    </location>
</feature>
<accession>A0A6J8AP06</accession>
<dbReference type="Proteomes" id="UP000507470">
    <property type="component" value="Unassembled WGS sequence"/>
</dbReference>
<dbReference type="EMBL" id="CACVKT020001743">
    <property type="protein sequence ID" value="CAC5370970.1"/>
    <property type="molecule type" value="Genomic_DNA"/>
</dbReference>
<organism evidence="2 3">
    <name type="scientific">Mytilus coruscus</name>
    <name type="common">Sea mussel</name>
    <dbReference type="NCBI Taxonomy" id="42192"/>
    <lineage>
        <taxon>Eukaryota</taxon>
        <taxon>Metazoa</taxon>
        <taxon>Spiralia</taxon>
        <taxon>Lophotrochozoa</taxon>
        <taxon>Mollusca</taxon>
        <taxon>Bivalvia</taxon>
        <taxon>Autobranchia</taxon>
        <taxon>Pteriomorphia</taxon>
        <taxon>Mytilida</taxon>
        <taxon>Mytiloidea</taxon>
        <taxon>Mytilidae</taxon>
        <taxon>Mytilinae</taxon>
        <taxon>Mytilus</taxon>
    </lineage>
</organism>
<feature type="compositionally biased region" description="Basic and acidic residues" evidence="1">
    <location>
        <begin position="166"/>
        <end position="178"/>
    </location>
</feature>
<name>A0A6J8AP06_MYTCO</name>
<evidence type="ECO:0000256" key="1">
    <source>
        <dbReference type="SAM" id="MobiDB-lite"/>
    </source>
</evidence>
<reference evidence="2 3" key="1">
    <citation type="submission" date="2020-06" db="EMBL/GenBank/DDBJ databases">
        <authorList>
            <person name="Li R."/>
            <person name="Bekaert M."/>
        </authorList>
    </citation>
    <scope>NUCLEOTIDE SEQUENCE [LARGE SCALE GENOMIC DNA]</scope>
    <source>
        <strain evidence="3">wild</strain>
    </source>
</reference>